<evidence type="ECO:0000313" key="2">
    <source>
        <dbReference type="EMBL" id="AUX78775.1"/>
    </source>
</evidence>
<keyword evidence="2" id="KW-0614">Plasmid</keyword>
<accession>A0A2L0HBD6</accession>
<dbReference type="AlphaFoldDB" id="A0A2L0HBD6"/>
<dbReference type="Proteomes" id="UP000239340">
    <property type="component" value="Plasmid pSfreNXT3b"/>
</dbReference>
<gene>
    <name evidence="2" type="ORF">NXT3_PB00113</name>
</gene>
<reference evidence="2 3" key="1">
    <citation type="submission" date="2017-10" db="EMBL/GenBank/DDBJ databases">
        <title>Analysis of the genome sequences of Rhizobium populations associated to common bean (phaseolus vulgaris).</title>
        <authorList>
            <person name="Bustos P."/>
            <person name="Santamaria R.I."/>
            <person name="Miranda-Sanchez F."/>
            <person name="Perez-Carrascal O."/>
            <person name="Juarez S."/>
            <person name="Lozano L."/>
            <person name="Martinez-Flores I."/>
            <person name="Vinuesa P."/>
            <person name="Martinez-Romero E."/>
            <person name="Cevallos M.A."/>
            <person name="Romero D."/>
            <person name="Davila G."/>
            <person name="Gonzalez V."/>
        </authorList>
    </citation>
    <scope>NUCLEOTIDE SEQUENCE [LARGE SCALE GENOMIC DNA]</scope>
    <source>
        <strain evidence="2 3">NXT3</strain>
        <plasmid evidence="3">Plasmid psfrenxt3b</plasmid>
    </source>
</reference>
<proteinExistence type="predicted"/>
<protein>
    <submittedName>
        <fullName evidence="2">Uncharacterized protein</fullName>
    </submittedName>
</protein>
<evidence type="ECO:0000313" key="3">
    <source>
        <dbReference type="Proteomes" id="UP000239340"/>
    </source>
</evidence>
<feature type="compositionally biased region" description="Basic and acidic residues" evidence="1">
    <location>
        <begin position="23"/>
        <end position="40"/>
    </location>
</feature>
<geneLocation type="plasmid" evidence="3">
    <name>psfrenxt3b</name>
</geneLocation>
<name>A0A2L0HBD6_RHIFR</name>
<evidence type="ECO:0000256" key="1">
    <source>
        <dbReference type="SAM" id="MobiDB-lite"/>
    </source>
</evidence>
<dbReference type="EMBL" id="CP024309">
    <property type="protein sequence ID" value="AUX78775.1"/>
    <property type="molecule type" value="Genomic_DNA"/>
</dbReference>
<sequence length="78" mass="8989">MLQNPQAREQRCRAKPNSPALSETRRRAEPRQHSDGDLRRRPALAEPDQSQSDAEGFRPPCSRPYRPRVISGRLVPWT</sequence>
<feature type="region of interest" description="Disordered" evidence="1">
    <location>
        <begin position="1"/>
        <end position="78"/>
    </location>
</feature>
<organism evidence="2 3">
    <name type="scientific">Rhizobium fredii</name>
    <name type="common">Sinorhizobium fredii</name>
    <dbReference type="NCBI Taxonomy" id="380"/>
    <lineage>
        <taxon>Bacteria</taxon>
        <taxon>Pseudomonadati</taxon>
        <taxon>Pseudomonadota</taxon>
        <taxon>Alphaproteobacteria</taxon>
        <taxon>Hyphomicrobiales</taxon>
        <taxon>Rhizobiaceae</taxon>
        <taxon>Sinorhizobium/Ensifer group</taxon>
        <taxon>Sinorhizobium</taxon>
    </lineage>
</organism>